<proteinExistence type="predicted"/>
<dbReference type="Proteomes" id="UP001283361">
    <property type="component" value="Unassembled WGS sequence"/>
</dbReference>
<sequence length="218" mass="23659">MLLEYKRRSQSFSFHTPASTSSAAAAAASSPPPPRSATAGHLRAMLLVPPSAPRMVRLVGGPGYPPPPPPSSAHTHGPRPTIWRPLPLLLRFRSQPDMTALPARRKSPVKDGASYWYILDMSHIIANPFSPRHVMHAEAERVRLQHVHLASGGFQRSTKDPWVPCGRVDSRKTLAPTQGREAKVYTCVTAERLHEVKVASSPAGPGLALGLCDEHGDE</sequence>
<feature type="compositionally biased region" description="Low complexity" evidence="1">
    <location>
        <begin position="16"/>
        <end position="29"/>
    </location>
</feature>
<evidence type="ECO:0000313" key="3">
    <source>
        <dbReference type="Proteomes" id="UP001283361"/>
    </source>
</evidence>
<comment type="caution">
    <text evidence="2">The sequence shown here is derived from an EMBL/GenBank/DDBJ whole genome shotgun (WGS) entry which is preliminary data.</text>
</comment>
<reference evidence="2" key="1">
    <citation type="journal article" date="2023" name="G3 (Bethesda)">
        <title>A reference genome for the long-term kleptoplast-retaining sea slug Elysia crispata morphotype clarki.</title>
        <authorList>
            <person name="Eastman K.E."/>
            <person name="Pendleton A.L."/>
            <person name="Shaikh M.A."/>
            <person name="Suttiyut T."/>
            <person name="Ogas R."/>
            <person name="Tomko P."/>
            <person name="Gavelis G."/>
            <person name="Widhalm J.R."/>
            <person name="Wisecaver J.H."/>
        </authorList>
    </citation>
    <scope>NUCLEOTIDE SEQUENCE</scope>
    <source>
        <strain evidence="2">ECLA1</strain>
    </source>
</reference>
<protein>
    <submittedName>
        <fullName evidence="2">Uncharacterized protein</fullName>
    </submittedName>
</protein>
<accession>A0AAE0ZUG3</accession>
<keyword evidence="3" id="KW-1185">Reference proteome</keyword>
<evidence type="ECO:0000256" key="1">
    <source>
        <dbReference type="SAM" id="MobiDB-lite"/>
    </source>
</evidence>
<name>A0AAE0ZUG3_9GAST</name>
<gene>
    <name evidence="2" type="ORF">RRG08_018123</name>
</gene>
<evidence type="ECO:0000313" key="2">
    <source>
        <dbReference type="EMBL" id="KAK3775868.1"/>
    </source>
</evidence>
<dbReference type="AlphaFoldDB" id="A0AAE0ZUG3"/>
<dbReference type="EMBL" id="JAWDGP010003264">
    <property type="protein sequence ID" value="KAK3775868.1"/>
    <property type="molecule type" value="Genomic_DNA"/>
</dbReference>
<feature type="region of interest" description="Disordered" evidence="1">
    <location>
        <begin position="61"/>
        <end position="80"/>
    </location>
</feature>
<organism evidence="2 3">
    <name type="scientific">Elysia crispata</name>
    <name type="common">lettuce slug</name>
    <dbReference type="NCBI Taxonomy" id="231223"/>
    <lineage>
        <taxon>Eukaryota</taxon>
        <taxon>Metazoa</taxon>
        <taxon>Spiralia</taxon>
        <taxon>Lophotrochozoa</taxon>
        <taxon>Mollusca</taxon>
        <taxon>Gastropoda</taxon>
        <taxon>Heterobranchia</taxon>
        <taxon>Euthyneura</taxon>
        <taxon>Panpulmonata</taxon>
        <taxon>Sacoglossa</taxon>
        <taxon>Placobranchoidea</taxon>
        <taxon>Plakobranchidae</taxon>
        <taxon>Elysia</taxon>
    </lineage>
</organism>
<feature type="region of interest" description="Disordered" evidence="1">
    <location>
        <begin position="1"/>
        <end position="38"/>
    </location>
</feature>